<evidence type="ECO:0000256" key="1">
    <source>
        <dbReference type="ARBA" id="ARBA00004236"/>
    </source>
</evidence>
<keyword evidence="2" id="KW-1003">Cell membrane</keyword>
<dbReference type="PRINTS" id="PR00205">
    <property type="entry name" value="CADHERIN"/>
</dbReference>
<evidence type="ECO:0000256" key="7">
    <source>
        <dbReference type="ARBA" id="ARBA00023136"/>
    </source>
</evidence>
<dbReference type="GO" id="GO:0016342">
    <property type="term" value="C:catenin complex"/>
    <property type="evidence" value="ECO:0007669"/>
    <property type="project" value="TreeGrafter"/>
</dbReference>
<dbReference type="GO" id="GO:0005737">
    <property type="term" value="C:cytoplasm"/>
    <property type="evidence" value="ECO:0007669"/>
    <property type="project" value="TreeGrafter"/>
</dbReference>
<evidence type="ECO:0000256" key="3">
    <source>
        <dbReference type="ARBA" id="ARBA00022723"/>
    </source>
</evidence>
<dbReference type="GO" id="GO:0034332">
    <property type="term" value="P:adherens junction organization"/>
    <property type="evidence" value="ECO:0007669"/>
    <property type="project" value="UniProtKB-ARBA"/>
</dbReference>
<evidence type="ECO:0000256" key="6">
    <source>
        <dbReference type="ARBA" id="ARBA00022889"/>
    </source>
</evidence>
<dbReference type="GO" id="GO:0000902">
    <property type="term" value="P:cell morphogenesis"/>
    <property type="evidence" value="ECO:0007669"/>
    <property type="project" value="TreeGrafter"/>
</dbReference>
<keyword evidence="8" id="KW-0325">Glycoprotein</keyword>
<sequence length="349" mass="38582">MLSRFIQSDAAAVPQLPESPLVTGRPKRVKREWVFPHINIPENHKGPYPHYLKSSKAGTVAITYKISGPGADEPPEGVFTVDGQSGVMYVTQRLDREKKDRYTLVAHALNEREPAEQPVEFTINIIDQNDNAPEFTQKVFAGSVSENEPVAKVTAKDKDDPETNNAIVRYRLKSQTPTMPTEDMFAINAVSGLIRLNKQGLDRETQPEYKLIIEAADMLGEGLTTSCTVVINVTDSNDNAPNFTETSVIFTFTSLPQMSTSVPENAMGVEVARLKVTDMDEPASPNSNTKYLIVKGNEDGAFNINAGSEKMEGVITTAKVQTHPRGFIEKFFQHRVYLSSLLRFQGAGF</sequence>
<keyword evidence="12" id="KW-1185">Reference proteome</keyword>
<dbReference type="PROSITE" id="PS00232">
    <property type="entry name" value="CADHERIN_1"/>
    <property type="match status" value="2"/>
</dbReference>
<dbReference type="FunFam" id="2.60.40.60:FF:000022">
    <property type="entry name" value="Cadherin 2"/>
    <property type="match status" value="1"/>
</dbReference>
<evidence type="ECO:0000256" key="2">
    <source>
        <dbReference type="ARBA" id="ARBA00022475"/>
    </source>
</evidence>
<dbReference type="GO" id="GO:0016339">
    <property type="term" value="P:calcium-dependent cell-cell adhesion via plasma membrane cell adhesion molecules"/>
    <property type="evidence" value="ECO:0007669"/>
    <property type="project" value="TreeGrafter"/>
</dbReference>
<dbReference type="GO" id="GO:0001841">
    <property type="term" value="P:neural tube formation"/>
    <property type="evidence" value="ECO:0007669"/>
    <property type="project" value="UniProtKB-ARBA"/>
</dbReference>
<dbReference type="InterPro" id="IPR002126">
    <property type="entry name" value="Cadherin-like_dom"/>
</dbReference>
<feature type="domain" description="Cadherin" evidence="10">
    <location>
        <begin position="254"/>
        <end position="319"/>
    </location>
</feature>
<dbReference type="GO" id="GO:0007498">
    <property type="term" value="P:mesoderm development"/>
    <property type="evidence" value="ECO:0007669"/>
    <property type="project" value="UniProtKB-ARBA"/>
</dbReference>
<evidence type="ECO:0000313" key="12">
    <source>
        <dbReference type="Proteomes" id="UP000265000"/>
    </source>
</evidence>
<dbReference type="STRING" id="8078.ENSFHEP00000022068"/>
<evidence type="ECO:0000256" key="9">
    <source>
        <dbReference type="PROSITE-ProRule" id="PRU00043"/>
    </source>
</evidence>
<reference evidence="11" key="1">
    <citation type="submission" date="2025-08" db="UniProtKB">
        <authorList>
            <consortium name="Ensembl"/>
        </authorList>
    </citation>
    <scope>IDENTIFICATION</scope>
</reference>
<dbReference type="InterPro" id="IPR020894">
    <property type="entry name" value="Cadherin_CS"/>
</dbReference>
<dbReference type="Gene3D" id="2.60.40.60">
    <property type="entry name" value="Cadherins"/>
    <property type="match status" value="3"/>
</dbReference>
<evidence type="ECO:0000256" key="4">
    <source>
        <dbReference type="ARBA" id="ARBA00022737"/>
    </source>
</evidence>
<dbReference type="PANTHER" id="PTHR24027">
    <property type="entry name" value="CADHERIN-23"/>
    <property type="match status" value="1"/>
</dbReference>
<dbReference type="FunFam" id="2.60.40.60:FF:000011">
    <property type="entry name" value="Cadherin 1"/>
    <property type="match status" value="1"/>
</dbReference>
<dbReference type="Pfam" id="PF00028">
    <property type="entry name" value="Cadherin"/>
    <property type="match status" value="3"/>
</dbReference>
<evidence type="ECO:0000256" key="8">
    <source>
        <dbReference type="ARBA" id="ARBA00023180"/>
    </source>
</evidence>
<dbReference type="CDD" id="cd11304">
    <property type="entry name" value="Cadherin_repeat"/>
    <property type="match status" value="2"/>
</dbReference>
<dbReference type="GO" id="GO:0042074">
    <property type="term" value="P:cell migration involved in gastrulation"/>
    <property type="evidence" value="ECO:0007669"/>
    <property type="project" value="UniProtKB-ARBA"/>
</dbReference>
<dbReference type="GO" id="GO:0005509">
    <property type="term" value="F:calcium ion binding"/>
    <property type="evidence" value="ECO:0007669"/>
    <property type="project" value="UniProtKB-UniRule"/>
</dbReference>
<feature type="domain" description="Cadherin" evidence="10">
    <location>
        <begin position="62"/>
        <end position="135"/>
    </location>
</feature>
<dbReference type="GO" id="GO:0007043">
    <property type="term" value="P:cell-cell junction assembly"/>
    <property type="evidence" value="ECO:0007669"/>
    <property type="project" value="TreeGrafter"/>
</dbReference>
<organism evidence="11 12">
    <name type="scientific">Fundulus heteroclitus</name>
    <name type="common">Killifish</name>
    <name type="synonym">Mummichog</name>
    <dbReference type="NCBI Taxonomy" id="8078"/>
    <lineage>
        <taxon>Eukaryota</taxon>
        <taxon>Metazoa</taxon>
        <taxon>Chordata</taxon>
        <taxon>Craniata</taxon>
        <taxon>Vertebrata</taxon>
        <taxon>Euteleostomi</taxon>
        <taxon>Actinopterygii</taxon>
        <taxon>Neopterygii</taxon>
        <taxon>Teleostei</taxon>
        <taxon>Neoteleostei</taxon>
        <taxon>Acanthomorphata</taxon>
        <taxon>Ovalentaria</taxon>
        <taxon>Atherinomorphae</taxon>
        <taxon>Cyprinodontiformes</taxon>
        <taxon>Fundulidae</taxon>
        <taxon>Fundulus</taxon>
    </lineage>
</organism>
<dbReference type="GO" id="GO:0008013">
    <property type="term" value="F:beta-catenin binding"/>
    <property type="evidence" value="ECO:0007669"/>
    <property type="project" value="TreeGrafter"/>
</dbReference>
<evidence type="ECO:0000259" key="10">
    <source>
        <dbReference type="PROSITE" id="PS50268"/>
    </source>
</evidence>
<comment type="subcellular location">
    <subcellularLocation>
        <location evidence="1">Cell membrane</location>
    </subcellularLocation>
</comment>
<dbReference type="Ensembl" id="ENSFHET00000013846.1">
    <property type="protein sequence ID" value="ENSFHEP00000022068.1"/>
    <property type="gene ID" value="ENSFHEG00000002207.1"/>
</dbReference>
<evidence type="ECO:0000313" key="11">
    <source>
        <dbReference type="Ensembl" id="ENSFHEP00000022068.1"/>
    </source>
</evidence>
<dbReference type="InterPro" id="IPR015919">
    <property type="entry name" value="Cadherin-like_sf"/>
</dbReference>
<keyword evidence="6" id="KW-0130">Cell adhesion</keyword>
<name>A0A3Q2Q5P5_FUNHE</name>
<reference evidence="11" key="2">
    <citation type="submission" date="2025-09" db="UniProtKB">
        <authorList>
            <consortium name="Ensembl"/>
        </authorList>
    </citation>
    <scope>IDENTIFICATION</scope>
</reference>
<dbReference type="PANTHER" id="PTHR24027:SF319">
    <property type="entry name" value="CADHERIN-1"/>
    <property type="match status" value="1"/>
</dbReference>
<dbReference type="GO" id="GO:0030010">
    <property type="term" value="P:establishment of cell polarity"/>
    <property type="evidence" value="ECO:0007669"/>
    <property type="project" value="UniProtKB-ARBA"/>
</dbReference>
<evidence type="ECO:0000256" key="5">
    <source>
        <dbReference type="ARBA" id="ARBA00022837"/>
    </source>
</evidence>
<dbReference type="GO" id="GO:0005912">
    <property type="term" value="C:adherens junction"/>
    <property type="evidence" value="ECO:0007669"/>
    <property type="project" value="TreeGrafter"/>
</dbReference>
<dbReference type="AlphaFoldDB" id="A0A3Q2Q5P5"/>
<keyword evidence="3" id="KW-0479">Metal-binding</keyword>
<keyword evidence="5 9" id="KW-0106">Calcium</keyword>
<dbReference type="GeneTree" id="ENSGT00940000154848"/>
<feature type="domain" description="Cadherin" evidence="10">
    <location>
        <begin position="136"/>
        <end position="243"/>
    </location>
</feature>
<dbReference type="SUPFAM" id="SSF49313">
    <property type="entry name" value="Cadherin-like"/>
    <property type="match status" value="3"/>
</dbReference>
<proteinExistence type="predicted"/>
<dbReference type="GO" id="GO:0007156">
    <property type="term" value="P:homophilic cell adhesion via plasma membrane adhesion molecules"/>
    <property type="evidence" value="ECO:0007669"/>
    <property type="project" value="InterPro"/>
</dbReference>
<dbReference type="GO" id="GO:0007398">
    <property type="term" value="P:ectoderm development"/>
    <property type="evidence" value="ECO:0007669"/>
    <property type="project" value="UniProtKB-ARBA"/>
</dbReference>
<keyword evidence="7" id="KW-0472">Membrane</keyword>
<dbReference type="GO" id="GO:0045296">
    <property type="term" value="F:cadherin binding"/>
    <property type="evidence" value="ECO:0007669"/>
    <property type="project" value="TreeGrafter"/>
</dbReference>
<dbReference type="GO" id="GO:0044331">
    <property type="term" value="P:cell-cell adhesion mediated by cadherin"/>
    <property type="evidence" value="ECO:0007669"/>
    <property type="project" value="TreeGrafter"/>
</dbReference>
<keyword evidence="4" id="KW-0677">Repeat</keyword>
<accession>A0A3Q2Q5P5</accession>
<dbReference type="InterPro" id="IPR039808">
    <property type="entry name" value="Cadherin"/>
</dbReference>
<protein>
    <recommendedName>
        <fullName evidence="10">Cadherin domain-containing protein</fullName>
    </recommendedName>
</protein>
<dbReference type="Proteomes" id="UP000265000">
    <property type="component" value="Unplaced"/>
</dbReference>
<dbReference type="GO" id="GO:0001764">
    <property type="term" value="P:neuron migration"/>
    <property type="evidence" value="ECO:0007669"/>
    <property type="project" value="UniProtKB-ARBA"/>
</dbReference>
<dbReference type="PROSITE" id="PS50268">
    <property type="entry name" value="CADHERIN_2"/>
    <property type="match status" value="3"/>
</dbReference>
<dbReference type="SMART" id="SM00112">
    <property type="entry name" value="CA"/>
    <property type="match status" value="2"/>
</dbReference>